<dbReference type="Gene3D" id="1.20.1270.10">
    <property type="match status" value="1"/>
</dbReference>
<accession>A0A8X7NWR0</accession>
<dbReference type="GO" id="GO:0140662">
    <property type="term" value="F:ATP-dependent protein folding chaperone"/>
    <property type="evidence" value="ECO:0007669"/>
    <property type="project" value="InterPro"/>
</dbReference>
<keyword evidence="2 3" id="KW-0067">ATP-binding</keyword>
<dbReference type="SUPFAM" id="SSF100920">
    <property type="entry name" value="Heat shock protein 70kD (HSP70), peptide-binding domain"/>
    <property type="match status" value="1"/>
</dbReference>
<dbReference type="FunFam" id="2.60.34.10:FF:000016">
    <property type="entry name" value="Heat shock protein 70"/>
    <property type="match status" value="1"/>
</dbReference>
<dbReference type="PANTHER" id="PTHR19375">
    <property type="entry name" value="HEAT SHOCK PROTEIN 70KDA"/>
    <property type="match status" value="1"/>
</dbReference>
<protein>
    <submittedName>
        <fullName evidence="5">Uncharacterized protein</fullName>
    </submittedName>
</protein>
<organism evidence="5 6">
    <name type="scientific">Brassica carinata</name>
    <name type="common">Ethiopian mustard</name>
    <name type="synonym">Abyssinian cabbage</name>
    <dbReference type="NCBI Taxonomy" id="52824"/>
    <lineage>
        <taxon>Eukaryota</taxon>
        <taxon>Viridiplantae</taxon>
        <taxon>Streptophyta</taxon>
        <taxon>Embryophyta</taxon>
        <taxon>Tracheophyta</taxon>
        <taxon>Spermatophyta</taxon>
        <taxon>Magnoliopsida</taxon>
        <taxon>eudicotyledons</taxon>
        <taxon>Gunneridae</taxon>
        <taxon>Pentapetalae</taxon>
        <taxon>rosids</taxon>
        <taxon>malvids</taxon>
        <taxon>Brassicales</taxon>
        <taxon>Brassicaceae</taxon>
        <taxon>Brassiceae</taxon>
        <taxon>Brassica</taxon>
    </lineage>
</organism>
<gene>
    <name evidence="5" type="ORF">Bca52824_090887</name>
</gene>
<name>A0A8X7NWR0_BRACI</name>
<dbReference type="Gene3D" id="3.90.640.10">
    <property type="entry name" value="Actin, Chain A, domain 4"/>
    <property type="match status" value="1"/>
</dbReference>
<dbReference type="InterPro" id="IPR012725">
    <property type="entry name" value="Chaperone_DnaK"/>
</dbReference>
<proteinExistence type="inferred from homology"/>
<dbReference type="InterPro" id="IPR029047">
    <property type="entry name" value="HSP70_peptide-bd_sf"/>
</dbReference>
<dbReference type="NCBIfam" id="NF001413">
    <property type="entry name" value="PRK00290.1"/>
    <property type="match status" value="1"/>
</dbReference>
<dbReference type="InterPro" id="IPR029048">
    <property type="entry name" value="HSP70_C_sf"/>
</dbReference>
<dbReference type="Pfam" id="PF00012">
    <property type="entry name" value="HSP70"/>
    <property type="match status" value="1"/>
</dbReference>
<keyword evidence="4" id="KW-0175">Coiled coil</keyword>
<dbReference type="InterPro" id="IPR043129">
    <property type="entry name" value="ATPase_NBD"/>
</dbReference>
<dbReference type="AlphaFoldDB" id="A0A8X7NWR0"/>
<dbReference type="OrthoDB" id="2401965at2759"/>
<sequence length="664" mass="72143">MSSSAAQINVLGGIGIATACSSSKRNLNGKGSFGTRNGTFTTPSSAAFLRMNSRHGCPVRRVLFNEKVVGIDLGTTTSVVAVMEGGKPTIVTNAEGQRTTPSVVAFTKSGDRLVGQSAKRQAVVNPENTFSSVKRFIGRSVNEVDEEAKQVSYRVNRNVKLECPAIGKHFAAEEISAQVLRKLVDDASRFLNEKVTKAVITVPAYFNDSQRTATKDAGRIAGLDVLRIINEPTAASLAYGFEKKSNETILVFDLGGGTFDVSVVEVGEGVFQVLSTSGDKHLGGDDFDKRVVDWLASNFKKDEGIDILKDKQTLQRLTEAAEKAKIELSSLTQTNISLPFITATADGLKHIETTLTRAKFEELCSDLLDRCKTPVENSLRDAELKFKDIDEVILVGGSTRIPAVQEFVRKLTGKEPNVTVNPDEVVALGAAVQAGVLAGDVSDIVLLDVTPLSIGLETFGGVMNKFIPRNSTLPTSKSKVYTTGSDGQTYIKFYVVQGEREFVKDNKSLGSFVLDGIPPAPRRVPTIDVKLDIDAKGILTASATDRDTGNRQEITITGATRLPKDEVEKMVKEAERFAKDDKEKRDAVETKDQAECVVYKTEKQLKLFGEKIPGELKEKIEAKLQELKDKIASGSTQEIKDSTAAVNQELMQIGLSMYKYNVLI</sequence>
<dbReference type="CDD" id="cd10234">
    <property type="entry name" value="ASKHA_NBD_HSP70_DnaK-like"/>
    <property type="match status" value="1"/>
</dbReference>
<keyword evidence="6" id="KW-1185">Reference proteome</keyword>
<dbReference type="NCBIfam" id="TIGR02350">
    <property type="entry name" value="prok_dnaK"/>
    <property type="match status" value="1"/>
</dbReference>
<feature type="coiled-coil region" evidence="4">
    <location>
        <begin position="307"/>
        <end position="334"/>
    </location>
</feature>
<dbReference type="InterPro" id="IPR013126">
    <property type="entry name" value="Hsp_70_fam"/>
</dbReference>
<dbReference type="FunFam" id="3.30.420.40:FF:000004">
    <property type="entry name" value="Molecular chaperone DnaK"/>
    <property type="match status" value="1"/>
</dbReference>
<evidence type="ECO:0000313" key="5">
    <source>
        <dbReference type="EMBL" id="KAG2240397.1"/>
    </source>
</evidence>
<dbReference type="FunFam" id="3.90.640.10:FF:000003">
    <property type="entry name" value="Molecular chaperone DnaK"/>
    <property type="match status" value="1"/>
</dbReference>
<dbReference type="GO" id="GO:0005524">
    <property type="term" value="F:ATP binding"/>
    <property type="evidence" value="ECO:0007669"/>
    <property type="project" value="UniProtKB-KW"/>
</dbReference>
<dbReference type="GO" id="GO:0009408">
    <property type="term" value="P:response to heat"/>
    <property type="evidence" value="ECO:0007669"/>
    <property type="project" value="UniProtKB-ARBA"/>
</dbReference>
<dbReference type="SUPFAM" id="SSF53067">
    <property type="entry name" value="Actin-like ATPase domain"/>
    <property type="match status" value="2"/>
</dbReference>
<comment type="similarity">
    <text evidence="3">Belongs to the heat shock protein 70 family.</text>
</comment>
<dbReference type="Gene3D" id="2.60.34.10">
    <property type="entry name" value="Substrate Binding Domain Of DNAk, Chain A, domain 1"/>
    <property type="match status" value="1"/>
</dbReference>
<comment type="caution">
    <text evidence="5">The sequence shown here is derived from an EMBL/GenBank/DDBJ whole genome shotgun (WGS) entry which is preliminary data.</text>
</comment>
<evidence type="ECO:0000256" key="4">
    <source>
        <dbReference type="SAM" id="Coils"/>
    </source>
</evidence>
<reference evidence="5 6" key="1">
    <citation type="submission" date="2020-02" db="EMBL/GenBank/DDBJ databases">
        <authorList>
            <person name="Ma Q."/>
            <person name="Huang Y."/>
            <person name="Song X."/>
            <person name="Pei D."/>
        </authorList>
    </citation>
    <scope>NUCLEOTIDE SEQUENCE [LARGE SCALE GENOMIC DNA]</scope>
    <source>
        <strain evidence="5">Sxm20200214</strain>
        <tissue evidence="5">Leaf</tissue>
    </source>
</reference>
<dbReference type="PRINTS" id="PR00301">
    <property type="entry name" value="HEATSHOCK70"/>
</dbReference>
<dbReference type="GO" id="GO:0051082">
    <property type="term" value="F:unfolded protein binding"/>
    <property type="evidence" value="ECO:0007669"/>
    <property type="project" value="InterPro"/>
</dbReference>
<dbReference type="PROSITE" id="PS01036">
    <property type="entry name" value="HSP70_3"/>
    <property type="match status" value="1"/>
</dbReference>
<evidence type="ECO:0000256" key="1">
    <source>
        <dbReference type="ARBA" id="ARBA00022741"/>
    </source>
</evidence>
<dbReference type="PROSITE" id="PS00329">
    <property type="entry name" value="HSP70_2"/>
    <property type="match status" value="1"/>
</dbReference>
<evidence type="ECO:0000256" key="3">
    <source>
        <dbReference type="RuleBase" id="RU003322"/>
    </source>
</evidence>
<evidence type="ECO:0000256" key="2">
    <source>
        <dbReference type="ARBA" id="ARBA00022840"/>
    </source>
</evidence>
<dbReference type="PROSITE" id="PS00297">
    <property type="entry name" value="HSP70_1"/>
    <property type="match status" value="1"/>
</dbReference>
<dbReference type="HAMAP" id="MF_00332">
    <property type="entry name" value="DnaK"/>
    <property type="match status" value="1"/>
</dbReference>
<dbReference type="FunFam" id="1.20.1270.10:FF:000001">
    <property type="entry name" value="Molecular chaperone DnaK"/>
    <property type="match status" value="1"/>
</dbReference>
<evidence type="ECO:0000313" key="6">
    <source>
        <dbReference type="Proteomes" id="UP000886595"/>
    </source>
</evidence>
<dbReference type="InterPro" id="IPR018181">
    <property type="entry name" value="Heat_shock_70_CS"/>
</dbReference>
<keyword evidence="1 3" id="KW-0547">Nucleotide-binding</keyword>
<dbReference type="Gene3D" id="3.30.420.40">
    <property type="match status" value="2"/>
</dbReference>
<dbReference type="Proteomes" id="UP000886595">
    <property type="component" value="Unassembled WGS sequence"/>
</dbReference>
<dbReference type="EMBL" id="JAAMPC010001582">
    <property type="protein sequence ID" value="KAG2240397.1"/>
    <property type="molecule type" value="Genomic_DNA"/>
</dbReference>